<reference evidence="2" key="1">
    <citation type="journal article" date="2007" name="Plant Cell">
        <title>Dothideomycete-plant interactions illuminated by genome sequencing and EST analysis of the wheat pathogen Stagonospora nodorum.</title>
        <authorList>
            <person name="Hane J.K."/>
            <person name="Lowe R.G."/>
            <person name="Solomon P.S."/>
            <person name="Tan K.C."/>
            <person name="Schoch C.L."/>
            <person name="Spatafora J.W."/>
            <person name="Crous P.W."/>
            <person name="Kodira C."/>
            <person name="Birren B.W."/>
            <person name="Galagan J.E."/>
            <person name="Torriani S.F."/>
            <person name="McDonald B.A."/>
            <person name="Oliver R.P."/>
        </authorList>
    </citation>
    <scope>NUCLEOTIDE SEQUENCE [LARGE SCALE GENOMIC DNA]</scope>
    <source>
        <strain evidence="2">SN15 / ATCC MYA-4574 / FGSC 10173</strain>
    </source>
</reference>
<dbReference type="RefSeq" id="XP_001800582.1">
    <property type="nucleotide sequence ID" value="XM_001800530.1"/>
</dbReference>
<organism evidence="1 2">
    <name type="scientific">Phaeosphaeria nodorum (strain SN15 / ATCC MYA-4574 / FGSC 10173)</name>
    <name type="common">Glume blotch fungus</name>
    <name type="synonym">Parastagonospora nodorum</name>
    <dbReference type="NCBI Taxonomy" id="321614"/>
    <lineage>
        <taxon>Eukaryota</taxon>
        <taxon>Fungi</taxon>
        <taxon>Dikarya</taxon>
        <taxon>Ascomycota</taxon>
        <taxon>Pezizomycotina</taxon>
        <taxon>Dothideomycetes</taxon>
        <taxon>Pleosporomycetidae</taxon>
        <taxon>Pleosporales</taxon>
        <taxon>Pleosporineae</taxon>
        <taxon>Phaeosphaeriaceae</taxon>
        <taxon>Parastagonospora</taxon>
    </lineage>
</organism>
<dbReference type="Proteomes" id="UP000001055">
    <property type="component" value="Unassembled WGS sequence"/>
</dbReference>
<protein>
    <submittedName>
        <fullName evidence="1">Uncharacterized protein</fullName>
    </submittedName>
</protein>
<dbReference type="InParanoid" id="Q0UD58"/>
<sequence length="179" mass="21033">MADQQSTRLTQKQRGGKVFEPRSLMFIPDYRQELRDWLAIAPRKDFDRYPARSRRNSAKNPWRVVAATYYETGWSSPPEKNLVIACMNWSGIEKSPWRVRTAMSQEIGWSSRPDKNAMITWMKWRKPVDTCAKWLGSCRESMESEVRQVKRDWLVIAPWKESGGHLREVIGVPQRIYGE</sequence>
<evidence type="ECO:0000313" key="2">
    <source>
        <dbReference type="Proteomes" id="UP000001055"/>
    </source>
</evidence>
<accession>Q0UD58</accession>
<name>Q0UD58_PHANO</name>
<proteinExistence type="predicted"/>
<dbReference type="KEGG" id="pno:SNOG_10306"/>
<dbReference type="EMBL" id="CH445340">
    <property type="protein sequence ID" value="EAT82641.1"/>
    <property type="molecule type" value="Genomic_DNA"/>
</dbReference>
<dbReference type="VEuPathDB" id="FungiDB:JI435_442090"/>
<dbReference type="GeneID" id="5977488"/>
<gene>
    <name evidence="1" type="ORF">SNOG_10306</name>
</gene>
<evidence type="ECO:0000313" key="1">
    <source>
        <dbReference type="EMBL" id="EAT82641.1"/>
    </source>
</evidence>
<dbReference type="AlphaFoldDB" id="Q0UD58"/>